<evidence type="ECO:0000256" key="3">
    <source>
        <dbReference type="ARBA" id="ARBA00008703"/>
    </source>
</evidence>
<keyword evidence="4" id="KW-0004">4Fe-4S</keyword>
<comment type="similarity">
    <text evidence="3">Belongs to the radical SAM superfamily. KamA family.</text>
</comment>
<gene>
    <name evidence="11" type="ORF">HAQ05_12940</name>
</gene>
<sequence>MSVPTSAAQAAANRQDWKWQQRNTLDTPHALATRFPGLATSAQFGNLAQNLGTRKLGLTPYLAGLIRTDARGCPLPDDPIWLQVVPVGPGEGDAAFAYDGQAENWELAEEMVTPICQHKYDNRVILRCANVCHAYCQFCYEALRTLETVSAKPGLKKSEWRQTLDYIGTHPQVEEVILSGGEPLMLSDTRLGELLGSLRQVRASLLLRLHTRALSFNPFRITDELVQLLASGGVHAVGLHIAHPREITEQFCDAVARLQSKVALLFANIPLLAGINDDYECMKALCMRLYGLGVLPHYLYQFMPFSPGAQRYRTPISTGVAIVSRMKRRLSNLAVPEYVVPHRNGKFSVPLGLNQPATQLTHDAEGNETLVFTNWQGRPCVYPE</sequence>
<evidence type="ECO:0000256" key="2">
    <source>
        <dbReference type="ARBA" id="ARBA00001966"/>
    </source>
</evidence>
<accession>A0ABR7Z279</accession>
<evidence type="ECO:0000256" key="5">
    <source>
        <dbReference type="ARBA" id="ARBA00022691"/>
    </source>
</evidence>
<dbReference type="PANTHER" id="PTHR30538">
    <property type="entry name" value="LYSINE 2,3-AMINOMUTASE-RELATED"/>
    <property type="match status" value="1"/>
</dbReference>
<dbReference type="PROSITE" id="PS51918">
    <property type="entry name" value="RADICAL_SAM"/>
    <property type="match status" value="1"/>
</dbReference>
<dbReference type="CDD" id="cd01335">
    <property type="entry name" value="Radical_SAM"/>
    <property type="match status" value="1"/>
</dbReference>
<dbReference type="EMBL" id="JAAOCA010000014">
    <property type="protein sequence ID" value="MBD1599606.1"/>
    <property type="molecule type" value="Genomic_DNA"/>
</dbReference>
<evidence type="ECO:0000313" key="12">
    <source>
        <dbReference type="Proteomes" id="UP000805841"/>
    </source>
</evidence>
<dbReference type="InterPro" id="IPR007197">
    <property type="entry name" value="rSAM"/>
</dbReference>
<dbReference type="Gene3D" id="3.20.20.70">
    <property type="entry name" value="Aldolase class I"/>
    <property type="match status" value="1"/>
</dbReference>
<dbReference type="Pfam" id="PF04055">
    <property type="entry name" value="Radical_SAM"/>
    <property type="match status" value="1"/>
</dbReference>
<feature type="domain" description="Radical SAM core" evidence="10">
    <location>
        <begin position="118"/>
        <end position="343"/>
    </location>
</feature>
<dbReference type="SUPFAM" id="SSF102114">
    <property type="entry name" value="Radical SAM enzymes"/>
    <property type="match status" value="1"/>
</dbReference>
<evidence type="ECO:0000256" key="9">
    <source>
        <dbReference type="ARBA" id="ARBA00023014"/>
    </source>
</evidence>
<keyword evidence="6" id="KW-0479">Metal-binding</keyword>
<dbReference type="InterPro" id="IPR003739">
    <property type="entry name" value="Lys_aminomutase/Glu_NH3_mut"/>
</dbReference>
<dbReference type="InterPro" id="IPR013785">
    <property type="entry name" value="Aldolase_TIM"/>
</dbReference>
<organism evidence="11 12">
    <name type="scientific">Pseudomonas typographi</name>
    <dbReference type="NCBI Taxonomy" id="2715964"/>
    <lineage>
        <taxon>Bacteria</taxon>
        <taxon>Pseudomonadati</taxon>
        <taxon>Pseudomonadota</taxon>
        <taxon>Gammaproteobacteria</taxon>
        <taxon>Pseudomonadales</taxon>
        <taxon>Pseudomonadaceae</taxon>
        <taxon>Pseudomonas</taxon>
    </lineage>
</organism>
<evidence type="ECO:0000259" key="10">
    <source>
        <dbReference type="PROSITE" id="PS51918"/>
    </source>
</evidence>
<keyword evidence="5" id="KW-0949">S-adenosyl-L-methionine</keyword>
<comment type="caution">
    <text evidence="11">The sequence shown here is derived from an EMBL/GenBank/DDBJ whole genome shotgun (WGS) entry which is preliminary data.</text>
</comment>
<dbReference type="Proteomes" id="UP000805841">
    <property type="component" value="Unassembled WGS sequence"/>
</dbReference>
<keyword evidence="7" id="KW-0663">Pyridoxal phosphate</keyword>
<keyword evidence="9" id="KW-0411">Iron-sulfur</keyword>
<reference evidence="11 12" key="1">
    <citation type="journal article" date="2020" name="Insects">
        <title>Bacteria Belonging to Pseudomonas typographi sp. nov. from the Bark Beetle Ips typographus Have Genomic Potential to Aid in the Host Ecology.</title>
        <authorList>
            <person name="Peral-Aranega E."/>
            <person name="Saati-Santamaria Z."/>
            <person name="Kolarik M."/>
            <person name="Rivas R."/>
            <person name="Garcia-Fraile P."/>
        </authorList>
    </citation>
    <scope>NUCLEOTIDE SEQUENCE [LARGE SCALE GENOMIC DNA]</scope>
    <source>
        <strain evidence="11 12">CA3A</strain>
    </source>
</reference>
<evidence type="ECO:0000256" key="1">
    <source>
        <dbReference type="ARBA" id="ARBA00001933"/>
    </source>
</evidence>
<comment type="cofactor">
    <cofactor evidence="1">
        <name>pyridoxal 5'-phosphate</name>
        <dbReference type="ChEBI" id="CHEBI:597326"/>
    </cofactor>
</comment>
<evidence type="ECO:0000313" key="11">
    <source>
        <dbReference type="EMBL" id="MBD1599606.1"/>
    </source>
</evidence>
<dbReference type="InterPro" id="IPR058240">
    <property type="entry name" value="rSAM_sf"/>
</dbReference>
<evidence type="ECO:0000256" key="4">
    <source>
        <dbReference type="ARBA" id="ARBA00022485"/>
    </source>
</evidence>
<protein>
    <submittedName>
        <fullName evidence="11">Radical SAM protein</fullName>
    </submittedName>
</protein>
<evidence type="ECO:0000256" key="7">
    <source>
        <dbReference type="ARBA" id="ARBA00022898"/>
    </source>
</evidence>
<proteinExistence type="inferred from homology"/>
<comment type="cofactor">
    <cofactor evidence="2">
        <name>[4Fe-4S] cluster</name>
        <dbReference type="ChEBI" id="CHEBI:49883"/>
    </cofactor>
</comment>
<dbReference type="PANTHER" id="PTHR30538:SF0">
    <property type="entry name" value="L-LYSINE 2,3-AMINOMUTASE AQ_1632-RELATED"/>
    <property type="match status" value="1"/>
</dbReference>
<evidence type="ECO:0000256" key="8">
    <source>
        <dbReference type="ARBA" id="ARBA00023004"/>
    </source>
</evidence>
<evidence type="ECO:0000256" key="6">
    <source>
        <dbReference type="ARBA" id="ARBA00022723"/>
    </source>
</evidence>
<name>A0ABR7Z279_9PSED</name>
<keyword evidence="8" id="KW-0408">Iron</keyword>
<dbReference type="SFLD" id="SFLDG01070">
    <property type="entry name" value="PLP-dependent"/>
    <property type="match status" value="1"/>
</dbReference>
<dbReference type="SFLD" id="SFLDS00029">
    <property type="entry name" value="Radical_SAM"/>
    <property type="match status" value="1"/>
</dbReference>
<dbReference type="RefSeq" id="WP_190421165.1">
    <property type="nucleotide sequence ID" value="NZ_JAAOCA010000014.1"/>
</dbReference>
<keyword evidence="12" id="KW-1185">Reference proteome</keyword>